<accession>A0A9W8Z1P0</accession>
<evidence type="ECO:0000256" key="4">
    <source>
        <dbReference type="ARBA" id="ARBA00022824"/>
    </source>
</evidence>
<dbReference type="EMBL" id="JAPEVB010000002">
    <property type="protein sequence ID" value="KAJ4394685.1"/>
    <property type="molecule type" value="Genomic_DNA"/>
</dbReference>
<dbReference type="InterPro" id="IPR056173">
    <property type="entry name" value="Sec20_C"/>
</dbReference>
<keyword evidence="7" id="KW-0175">Coiled coil</keyword>
<feature type="region of interest" description="Disordered" evidence="10">
    <location>
        <begin position="142"/>
        <end position="185"/>
    </location>
</feature>
<dbReference type="AlphaFoldDB" id="A0A9W8Z1P0"/>
<feature type="compositionally biased region" description="Polar residues" evidence="10">
    <location>
        <begin position="142"/>
        <end position="156"/>
    </location>
</feature>
<dbReference type="OrthoDB" id="46868at2759"/>
<feature type="region of interest" description="Disordered" evidence="10">
    <location>
        <begin position="360"/>
        <end position="391"/>
    </location>
</feature>
<evidence type="ECO:0000256" key="5">
    <source>
        <dbReference type="ARBA" id="ARBA00022892"/>
    </source>
</evidence>
<keyword evidence="13" id="KW-1185">Reference proteome</keyword>
<keyword evidence="5" id="KW-0931">ER-Golgi transport</keyword>
<feature type="domain" description="Sec20 C-terminal" evidence="11">
    <location>
        <begin position="185"/>
        <end position="274"/>
    </location>
</feature>
<dbReference type="Pfam" id="PF03908">
    <property type="entry name" value="Sec20"/>
    <property type="match status" value="1"/>
</dbReference>
<comment type="caution">
    <text evidence="12">The sequence shown here is derived from an EMBL/GenBank/DDBJ whole genome shotgun (WGS) entry which is preliminary data.</text>
</comment>
<gene>
    <name evidence="12" type="primary">SEC20</name>
    <name evidence="12" type="ORF">N0V93_003904</name>
</gene>
<comment type="similarity">
    <text evidence="9">Belongs to the SEC20 family.</text>
</comment>
<dbReference type="GO" id="GO:0005789">
    <property type="term" value="C:endoplasmic reticulum membrane"/>
    <property type="evidence" value="ECO:0007669"/>
    <property type="project" value="UniProtKB-SubCell"/>
</dbReference>
<evidence type="ECO:0000256" key="7">
    <source>
        <dbReference type="ARBA" id="ARBA00023054"/>
    </source>
</evidence>
<reference evidence="12" key="1">
    <citation type="submission" date="2022-10" db="EMBL/GenBank/DDBJ databases">
        <title>Tapping the CABI collections for fungal endophytes: first genome assemblies for Collariella, Neodidymelliopsis, Ascochyta clinopodiicola, Didymella pomorum, Didymosphaeria variabile, Neocosmospora piperis and Neocucurbitaria cava.</title>
        <authorList>
            <person name="Hill R."/>
        </authorList>
    </citation>
    <scope>NUCLEOTIDE SEQUENCE</scope>
    <source>
        <strain evidence="12">IMI 355082</strain>
    </source>
</reference>
<dbReference type="Proteomes" id="UP001140453">
    <property type="component" value="Unassembled WGS sequence"/>
</dbReference>
<evidence type="ECO:0000256" key="1">
    <source>
        <dbReference type="ARBA" id="ARBA00004163"/>
    </source>
</evidence>
<dbReference type="GO" id="GO:0006890">
    <property type="term" value="P:retrograde vesicle-mediated transport, Golgi to endoplasmic reticulum"/>
    <property type="evidence" value="ECO:0007669"/>
    <property type="project" value="InterPro"/>
</dbReference>
<evidence type="ECO:0000313" key="12">
    <source>
        <dbReference type="EMBL" id="KAJ4394685.1"/>
    </source>
</evidence>
<dbReference type="InterPro" id="IPR005606">
    <property type="entry name" value="Sec20"/>
</dbReference>
<feature type="compositionally biased region" description="Low complexity" evidence="10">
    <location>
        <begin position="169"/>
        <end position="178"/>
    </location>
</feature>
<name>A0A9W8Z1P0_9PEZI</name>
<dbReference type="PANTHER" id="PTHR12825">
    <property type="entry name" value="BNIP1-RELATED"/>
    <property type="match status" value="1"/>
</dbReference>
<evidence type="ECO:0000313" key="13">
    <source>
        <dbReference type="Proteomes" id="UP001140453"/>
    </source>
</evidence>
<keyword evidence="6" id="KW-1133">Transmembrane helix</keyword>
<feature type="region of interest" description="Disordered" evidence="10">
    <location>
        <begin position="74"/>
        <end position="93"/>
    </location>
</feature>
<evidence type="ECO:0000256" key="10">
    <source>
        <dbReference type="SAM" id="MobiDB-lite"/>
    </source>
</evidence>
<evidence type="ECO:0000259" key="11">
    <source>
        <dbReference type="Pfam" id="PF03908"/>
    </source>
</evidence>
<evidence type="ECO:0000256" key="8">
    <source>
        <dbReference type="ARBA" id="ARBA00023136"/>
    </source>
</evidence>
<dbReference type="GO" id="GO:0005484">
    <property type="term" value="F:SNAP receptor activity"/>
    <property type="evidence" value="ECO:0007669"/>
    <property type="project" value="InterPro"/>
</dbReference>
<evidence type="ECO:0000256" key="6">
    <source>
        <dbReference type="ARBA" id="ARBA00022989"/>
    </source>
</evidence>
<evidence type="ECO:0000256" key="3">
    <source>
        <dbReference type="ARBA" id="ARBA00022692"/>
    </source>
</evidence>
<comment type="subcellular location">
    <subcellularLocation>
        <location evidence="1">Endoplasmic reticulum membrane</location>
        <topology evidence="1">Single-pass type IV membrane protein</topology>
    </subcellularLocation>
</comment>
<protein>
    <submittedName>
        <fullName evidence="12">Protein transport protein sec20</fullName>
    </submittedName>
</protein>
<keyword evidence="8" id="KW-0472">Membrane</keyword>
<organism evidence="12 13">
    <name type="scientific">Gnomoniopsis smithogilvyi</name>
    <dbReference type="NCBI Taxonomy" id="1191159"/>
    <lineage>
        <taxon>Eukaryota</taxon>
        <taxon>Fungi</taxon>
        <taxon>Dikarya</taxon>
        <taxon>Ascomycota</taxon>
        <taxon>Pezizomycotina</taxon>
        <taxon>Sordariomycetes</taxon>
        <taxon>Sordariomycetidae</taxon>
        <taxon>Diaporthales</taxon>
        <taxon>Gnomoniaceae</taxon>
        <taxon>Gnomoniopsis</taxon>
    </lineage>
</organism>
<evidence type="ECO:0000256" key="9">
    <source>
        <dbReference type="ARBA" id="ARBA00037934"/>
    </source>
</evidence>
<keyword evidence="2" id="KW-0813">Transport</keyword>
<sequence>MSFDALQERLNTLQETTSQVKDLIDRLAQLNFQPGSVPLPQGGDAEDDENVATELSAEINQTLREEEEELELLEEEATDLRGGKEGSEPARRKERLLEGVKRLDGELKRCRIAFHKAQLSARDSLAAARRLERQLLLQSYTRAASTPNRSGANSPAPSLGPRRRHTTRGRNNNNNNGNDDPVVTASSDLTQSLHRAAQLVQEELARSMTLHETLEEGTANLKTLDSTYARVGGMLSNSGQLLGVLMKSTKSDTWYLETTFWMLVAVLGWLVFRRFLYGPLWWIVWLPLRIVFRTGSGAVGMVGGKGGARMEVVDGSGKRVEVDMGSQGAVPTAKVGVEERVAEGDPESLVEKVGQIVEMDDEEGSGEGEVLVPAEGGEEVAQDDARVRDEL</sequence>
<feature type="compositionally biased region" description="Basic and acidic residues" evidence="10">
    <location>
        <begin position="78"/>
        <end position="93"/>
    </location>
</feature>
<evidence type="ECO:0000256" key="2">
    <source>
        <dbReference type="ARBA" id="ARBA00022448"/>
    </source>
</evidence>
<dbReference type="GO" id="GO:0031201">
    <property type="term" value="C:SNARE complex"/>
    <property type="evidence" value="ECO:0007669"/>
    <property type="project" value="TreeGrafter"/>
</dbReference>
<proteinExistence type="inferred from homology"/>
<keyword evidence="4" id="KW-0256">Endoplasmic reticulum</keyword>
<dbReference type="PANTHER" id="PTHR12825:SF0">
    <property type="entry name" value="VESICLE TRANSPORT PROTEIN SEC20"/>
    <property type="match status" value="1"/>
</dbReference>
<keyword evidence="3" id="KW-0812">Transmembrane</keyword>